<evidence type="ECO:0000256" key="6">
    <source>
        <dbReference type="SAM" id="Phobius"/>
    </source>
</evidence>
<dbReference type="AlphaFoldDB" id="A0A7C3CLH2"/>
<keyword evidence="5 6" id="KW-0472">Membrane</keyword>
<dbReference type="Pfam" id="PF03706">
    <property type="entry name" value="LPG_synthase_TM"/>
    <property type="match status" value="1"/>
</dbReference>
<dbReference type="Proteomes" id="UP000886043">
    <property type="component" value="Unassembled WGS sequence"/>
</dbReference>
<evidence type="ECO:0000313" key="7">
    <source>
        <dbReference type="EMBL" id="HFC97892.1"/>
    </source>
</evidence>
<feature type="transmembrane region" description="Helical" evidence="6">
    <location>
        <begin position="150"/>
        <end position="169"/>
    </location>
</feature>
<feature type="transmembrane region" description="Helical" evidence="6">
    <location>
        <begin position="262"/>
        <end position="284"/>
    </location>
</feature>
<keyword evidence="2" id="KW-1003">Cell membrane</keyword>
<evidence type="ECO:0000256" key="3">
    <source>
        <dbReference type="ARBA" id="ARBA00022692"/>
    </source>
</evidence>
<proteinExistence type="predicted"/>
<name>A0A7C3CLH2_9BACT</name>
<organism evidence="7">
    <name type="scientific">Thermosulfurimonas dismutans</name>
    <dbReference type="NCBI Taxonomy" id="999894"/>
    <lineage>
        <taxon>Bacteria</taxon>
        <taxon>Pseudomonadati</taxon>
        <taxon>Thermodesulfobacteriota</taxon>
        <taxon>Thermodesulfobacteria</taxon>
        <taxon>Thermodesulfobacteriales</taxon>
        <taxon>Thermodesulfobacteriaceae</taxon>
        <taxon>Thermosulfurimonas</taxon>
    </lineage>
</organism>
<dbReference type="PANTHER" id="PTHR40277">
    <property type="entry name" value="BLL5419 PROTEIN"/>
    <property type="match status" value="1"/>
</dbReference>
<feature type="transmembrane region" description="Helical" evidence="6">
    <location>
        <begin position="39"/>
        <end position="58"/>
    </location>
</feature>
<comment type="subcellular location">
    <subcellularLocation>
        <location evidence="1">Cell membrane</location>
        <topology evidence="1">Multi-pass membrane protein</topology>
    </subcellularLocation>
</comment>
<dbReference type="PANTHER" id="PTHR40277:SF1">
    <property type="entry name" value="BLL5419 PROTEIN"/>
    <property type="match status" value="1"/>
</dbReference>
<evidence type="ECO:0000256" key="2">
    <source>
        <dbReference type="ARBA" id="ARBA00022475"/>
    </source>
</evidence>
<feature type="transmembrane region" description="Helical" evidence="6">
    <location>
        <begin position="123"/>
        <end position="143"/>
    </location>
</feature>
<feature type="transmembrane region" description="Helical" evidence="6">
    <location>
        <begin position="7"/>
        <end position="23"/>
    </location>
</feature>
<feature type="transmembrane region" description="Helical" evidence="6">
    <location>
        <begin position="189"/>
        <end position="207"/>
    </location>
</feature>
<keyword evidence="3 6" id="KW-0812">Transmembrane</keyword>
<dbReference type="NCBIfam" id="TIGR00374">
    <property type="entry name" value="flippase-like domain"/>
    <property type="match status" value="1"/>
</dbReference>
<feature type="transmembrane region" description="Helical" evidence="6">
    <location>
        <begin position="219"/>
        <end position="242"/>
    </location>
</feature>
<dbReference type="GO" id="GO:0005886">
    <property type="term" value="C:plasma membrane"/>
    <property type="evidence" value="ECO:0007669"/>
    <property type="project" value="UniProtKB-SubCell"/>
</dbReference>
<evidence type="ECO:0000256" key="5">
    <source>
        <dbReference type="ARBA" id="ARBA00023136"/>
    </source>
</evidence>
<dbReference type="EMBL" id="DRMH01000072">
    <property type="protein sequence ID" value="HFC97892.1"/>
    <property type="molecule type" value="Genomic_DNA"/>
</dbReference>
<protein>
    <submittedName>
        <fullName evidence="7">Flippase-like domain-containing protein</fullName>
    </submittedName>
</protein>
<feature type="transmembrane region" description="Helical" evidence="6">
    <location>
        <begin position="79"/>
        <end position="103"/>
    </location>
</feature>
<dbReference type="InterPro" id="IPR022791">
    <property type="entry name" value="L-PG_synthase/AglD"/>
</dbReference>
<accession>A0A7C3CLH2</accession>
<keyword evidence="4 6" id="KW-1133">Transmembrane helix</keyword>
<reference evidence="7" key="1">
    <citation type="journal article" date="2020" name="mSystems">
        <title>Genome- and Community-Level Interaction Insights into Carbon Utilization and Element Cycling Functions of Hydrothermarchaeota in Hydrothermal Sediment.</title>
        <authorList>
            <person name="Zhou Z."/>
            <person name="Liu Y."/>
            <person name="Xu W."/>
            <person name="Pan J."/>
            <person name="Luo Z.H."/>
            <person name="Li M."/>
        </authorList>
    </citation>
    <scope>NUCLEOTIDE SEQUENCE [LARGE SCALE GENOMIC DNA]</scope>
    <source>
        <strain evidence="7">HyVt-483</strain>
    </source>
</reference>
<evidence type="ECO:0000256" key="1">
    <source>
        <dbReference type="ARBA" id="ARBA00004651"/>
    </source>
</evidence>
<gene>
    <name evidence="7" type="ORF">ENJ40_05480</name>
</gene>
<evidence type="ECO:0000256" key="4">
    <source>
        <dbReference type="ARBA" id="ARBA00022989"/>
    </source>
</evidence>
<sequence length="292" mass="32370">MKKTAGFLLRLAISAGIIFYLLQRSDWAALKKALLNYPPAWWLAGLVFYALFQAASIARWRYICKTLGFRKPYLYFLKLYLLNMYVNTFLPGFMGGDVVRGYYLVRDGFGLKESSFSVLVDRGAGLMAICFLLLLFLPFYGGFIPPHVRLTVEVWALAVVIGGGGISLWASLRRNRSLAPLIWPDSGAVFLYGLVVQVLYVFQFAVMAQGLHIRLPWSLYFVIVPITGFLSSLPVSLGGLGLREGSLVYFMGLRGVPQEKALLLGLLVYSTVLTGALPGALVYLRGVKSART</sequence>
<comment type="caution">
    <text evidence="7">The sequence shown here is derived from an EMBL/GenBank/DDBJ whole genome shotgun (WGS) entry which is preliminary data.</text>
</comment>